<evidence type="ECO:0000256" key="1">
    <source>
        <dbReference type="SAM" id="MobiDB-lite"/>
    </source>
</evidence>
<evidence type="ECO:0000313" key="4">
    <source>
        <dbReference type="Proteomes" id="UP000199468"/>
    </source>
</evidence>
<dbReference type="InterPro" id="IPR007069">
    <property type="entry name" value="Transposase_32"/>
</dbReference>
<dbReference type="Proteomes" id="UP000199468">
    <property type="component" value="Unassembled WGS sequence"/>
</dbReference>
<feature type="compositionally biased region" description="Basic and acidic residues" evidence="1">
    <location>
        <begin position="104"/>
        <end position="120"/>
    </location>
</feature>
<feature type="domain" description="Transposase IS801/IS1294" evidence="2">
    <location>
        <begin position="2"/>
        <end position="81"/>
    </location>
</feature>
<dbReference type="PANTHER" id="PTHR37023">
    <property type="entry name" value="TRANSPOSASE"/>
    <property type="match status" value="1"/>
</dbReference>
<dbReference type="EMBL" id="FNBZ01000004">
    <property type="protein sequence ID" value="SDG43875.1"/>
    <property type="molecule type" value="Genomic_DNA"/>
</dbReference>
<name>A0ABY0NZ01_9HYPH</name>
<evidence type="ECO:0000313" key="3">
    <source>
        <dbReference type="EMBL" id="SDG43875.1"/>
    </source>
</evidence>
<protein>
    <submittedName>
        <fullName evidence="3">Transposase</fullName>
    </submittedName>
</protein>
<evidence type="ECO:0000259" key="2">
    <source>
        <dbReference type="Pfam" id="PF04986"/>
    </source>
</evidence>
<keyword evidence="4" id="KW-1185">Reference proteome</keyword>
<dbReference type="PANTHER" id="PTHR37023:SF1">
    <property type="entry name" value="ISSOD25 TRANSPOSASE TNPA_ISSOD25"/>
    <property type="match status" value="1"/>
</dbReference>
<proteinExistence type="predicted"/>
<comment type="caution">
    <text evidence="3">The sequence shown here is derived from an EMBL/GenBank/DDBJ whole genome shotgun (WGS) entry which is preliminary data.</text>
</comment>
<feature type="region of interest" description="Disordered" evidence="1">
    <location>
        <begin position="99"/>
        <end position="120"/>
    </location>
</feature>
<accession>A0ABY0NZ01</accession>
<gene>
    <name evidence="3" type="ORF">SAMN05421844_10420</name>
</gene>
<organism evidence="3 4">
    <name type="scientific">Bosea robiniae</name>
    <dbReference type="NCBI Taxonomy" id="1036780"/>
    <lineage>
        <taxon>Bacteria</taxon>
        <taxon>Pseudomonadati</taxon>
        <taxon>Pseudomonadota</taxon>
        <taxon>Alphaproteobacteria</taxon>
        <taxon>Hyphomicrobiales</taxon>
        <taxon>Boseaceae</taxon>
        <taxon>Bosea</taxon>
    </lineage>
</organism>
<dbReference type="Pfam" id="PF04986">
    <property type="entry name" value="Y2_Tnp"/>
    <property type="match status" value="1"/>
</dbReference>
<reference evidence="3 4" key="1">
    <citation type="submission" date="2016-10" db="EMBL/GenBank/DDBJ databases">
        <authorList>
            <person name="Varghese N."/>
            <person name="Submissions S."/>
        </authorList>
    </citation>
    <scope>NUCLEOTIDE SEQUENCE [LARGE SCALE GENOMIC DNA]</scope>
    <source>
        <strain evidence="3 4">DSM 26672</strain>
    </source>
</reference>
<sequence length="153" mass="17285">MLAYLARYTHRVAIANSRLVGMDRHGVTFSWKDYRARSAGKTWRKTITLTAHEFIRRFLLHVLPDGFHRILHYGLLASSRRAGTITRIRQTIAAPMPATTTANREAEISAKQSDRVDERRPPCPCCGGRMILVERFAPGTAPRTILAVRIDTS</sequence>